<feature type="transmembrane region" description="Helical" evidence="8">
    <location>
        <begin position="35"/>
        <end position="53"/>
    </location>
</feature>
<dbReference type="STRING" id="126156.SAMN05421670_2653"/>
<reference evidence="10" key="1">
    <citation type="submission" date="2016-10" db="EMBL/GenBank/DDBJ databases">
        <authorList>
            <person name="Varghese N."/>
            <person name="Submissions S."/>
        </authorList>
    </citation>
    <scope>NUCLEOTIDE SEQUENCE [LARGE SCALE GENOMIC DNA]</scope>
    <source>
        <strain evidence="10">DSM 11706</strain>
    </source>
</reference>
<dbReference type="Proteomes" id="UP000198734">
    <property type="component" value="Unassembled WGS sequence"/>
</dbReference>
<keyword evidence="3" id="KW-1003">Cell membrane</keyword>
<dbReference type="PANTHER" id="PTHR11040">
    <property type="entry name" value="ZINC/IRON TRANSPORTER"/>
    <property type="match status" value="1"/>
</dbReference>
<dbReference type="GO" id="GO:0005886">
    <property type="term" value="C:plasma membrane"/>
    <property type="evidence" value="ECO:0007669"/>
    <property type="project" value="UniProtKB-SubCell"/>
</dbReference>
<dbReference type="RefSeq" id="WP_093537368.1">
    <property type="nucleotide sequence ID" value="NZ_FOXU01000005.1"/>
</dbReference>
<sequence length="238" mass="25877">MSFIWVIGYLCTAIGFSIGGYIAWSTKGFQNKTDFVYSVCAGLTLGILSFEIAPEAIELGNWITFIFGFVVGILLFEAAHIILTILLGKTADQRKGLPPKVGILLLLSISFHNLPIGIVLGSTHDTAVEFSMLQAILLHNIPEGIIVFTLLFVAGQKIWSWFIFSLLVAAPVGLGAYFGSTLGNGNPFLWSFSISLAAGTIYMIIVKEVIMEAIKDTSNVLLISTISFGCIGLYFYFI</sequence>
<evidence type="ECO:0000256" key="1">
    <source>
        <dbReference type="ARBA" id="ARBA00004651"/>
    </source>
</evidence>
<evidence type="ECO:0000256" key="7">
    <source>
        <dbReference type="ARBA" id="ARBA00023136"/>
    </source>
</evidence>
<keyword evidence="5" id="KW-0862">Zinc</keyword>
<dbReference type="PANTHER" id="PTHR11040:SF211">
    <property type="entry name" value="ZINC TRANSPORTER ZIP11"/>
    <property type="match status" value="1"/>
</dbReference>
<protein>
    <submittedName>
        <fullName evidence="9">Zinc transporter, ZIP family</fullName>
    </submittedName>
</protein>
<evidence type="ECO:0000256" key="4">
    <source>
        <dbReference type="ARBA" id="ARBA00022692"/>
    </source>
</evidence>
<evidence type="ECO:0000256" key="2">
    <source>
        <dbReference type="ARBA" id="ARBA00006939"/>
    </source>
</evidence>
<evidence type="ECO:0000256" key="8">
    <source>
        <dbReference type="SAM" id="Phobius"/>
    </source>
</evidence>
<comment type="subcellular location">
    <subcellularLocation>
        <location evidence="1">Cell membrane</location>
        <topology evidence="1">Multi-pass membrane protein</topology>
    </subcellularLocation>
</comment>
<accession>A0A1I5ZFZ2</accession>
<keyword evidence="4 8" id="KW-0812">Transmembrane</keyword>
<feature type="transmembrane region" description="Helical" evidence="8">
    <location>
        <begin position="218"/>
        <end position="237"/>
    </location>
</feature>
<keyword evidence="10" id="KW-1185">Reference proteome</keyword>
<dbReference type="Pfam" id="PF02535">
    <property type="entry name" value="Zip"/>
    <property type="match status" value="1"/>
</dbReference>
<evidence type="ECO:0000256" key="6">
    <source>
        <dbReference type="ARBA" id="ARBA00022989"/>
    </source>
</evidence>
<evidence type="ECO:0000313" key="10">
    <source>
        <dbReference type="Proteomes" id="UP000198734"/>
    </source>
</evidence>
<feature type="transmembrane region" description="Helical" evidence="8">
    <location>
        <begin position="161"/>
        <end position="182"/>
    </location>
</feature>
<comment type="similarity">
    <text evidence="2">Belongs to the ZIP transporter (TC 2.A.5) family.</text>
</comment>
<evidence type="ECO:0000256" key="5">
    <source>
        <dbReference type="ARBA" id="ARBA00022833"/>
    </source>
</evidence>
<dbReference type="GO" id="GO:0005385">
    <property type="term" value="F:zinc ion transmembrane transporter activity"/>
    <property type="evidence" value="ECO:0007669"/>
    <property type="project" value="TreeGrafter"/>
</dbReference>
<evidence type="ECO:0000256" key="3">
    <source>
        <dbReference type="ARBA" id="ARBA00022475"/>
    </source>
</evidence>
<organism evidence="9 10">
    <name type="scientific">Psychrobacillus psychrotolerans</name>
    <dbReference type="NCBI Taxonomy" id="126156"/>
    <lineage>
        <taxon>Bacteria</taxon>
        <taxon>Bacillati</taxon>
        <taxon>Bacillota</taxon>
        <taxon>Bacilli</taxon>
        <taxon>Bacillales</taxon>
        <taxon>Bacillaceae</taxon>
        <taxon>Psychrobacillus</taxon>
    </lineage>
</organism>
<dbReference type="OrthoDB" id="9787346at2"/>
<keyword evidence="7 8" id="KW-0472">Membrane</keyword>
<evidence type="ECO:0000313" key="9">
    <source>
        <dbReference type="EMBL" id="SFQ55376.1"/>
    </source>
</evidence>
<keyword evidence="6 8" id="KW-1133">Transmembrane helix</keyword>
<feature type="transmembrane region" description="Helical" evidence="8">
    <location>
        <begin position="132"/>
        <end position="154"/>
    </location>
</feature>
<feature type="transmembrane region" description="Helical" evidence="8">
    <location>
        <begin position="100"/>
        <end position="120"/>
    </location>
</feature>
<proteinExistence type="inferred from homology"/>
<feature type="transmembrane region" description="Helical" evidence="8">
    <location>
        <begin position="65"/>
        <end position="88"/>
    </location>
</feature>
<dbReference type="InterPro" id="IPR003689">
    <property type="entry name" value="ZIP"/>
</dbReference>
<dbReference type="AlphaFoldDB" id="A0A1I5ZFZ2"/>
<name>A0A1I5ZFZ2_9BACI</name>
<feature type="transmembrane region" description="Helical" evidence="8">
    <location>
        <begin position="188"/>
        <end position="206"/>
    </location>
</feature>
<gene>
    <name evidence="9" type="ORF">SAMN05421670_2653</name>
</gene>
<feature type="transmembrane region" description="Helical" evidence="8">
    <location>
        <begin position="6"/>
        <end position="23"/>
    </location>
</feature>
<dbReference type="EMBL" id="FOXU01000005">
    <property type="protein sequence ID" value="SFQ55376.1"/>
    <property type="molecule type" value="Genomic_DNA"/>
</dbReference>